<accession>A0A9E6ZG81</accession>
<dbReference type="EMBL" id="CP080467">
    <property type="protein sequence ID" value="UNO49887.1"/>
    <property type="molecule type" value="Genomic_DNA"/>
</dbReference>
<keyword evidence="1" id="KW-0479">Metal-binding</keyword>
<dbReference type="eggNOG" id="COG0235">
    <property type="taxonomic scope" value="Bacteria"/>
</dbReference>
<dbReference type="OrthoDB" id="9794581at2"/>
<protein>
    <submittedName>
        <fullName evidence="3">Class II aldolase/adducin family protein</fullName>
    </submittedName>
</protein>
<dbReference type="KEGG" id="aaco:K1I37_05115"/>
<dbReference type="GO" id="GO:0046872">
    <property type="term" value="F:metal ion binding"/>
    <property type="evidence" value="ECO:0007669"/>
    <property type="project" value="UniProtKB-KW"/>
</dbReference>
<dbReference type="SMART" id="SM01007">
    <property type="entry name" value="Aldolase_II"/>
    <property type="match status" value="1"/>
</dbReference>
<sequence length="229" mass="25509">MNLRMKLAETVRLFEATHLFDMNGHVSVRLKDGFLTHGQQASRAALTVNDVIEVDWDGALKEGQQEPPNEVYLHSEIYRARKDVQAIAHFHGHWINILSVAGVKIVPVSSVACGLGKDIPVYSMPDSISTAARGREVAACLGNQKVLILRAHGAIVTGSTLEEVLVAAKYLEINAQRQVFAQLLTPGTRLADDEIERIGKSLWTQKNIKKSWTYYYEKAKRDGHFYGVI</sequence>
<dbReference type="InterPro" id="IPR001303">
    <property type="entry name" value="Aldolase_II/adducin_N"/>
</dbReference>
<dbReference type="PANTHER" id="PTHR22789">
    <property type="entry name" value="FUCULOSE PHOSPHATE ALDOLASE"/>
    <property type="match status" value="1"/>
</dbReference>
<keyword evidence="4" id="KW-1185">Reference proteome</keyword>
<dbReference type="Gene3D" id="3.40.225.10">
    <property type="entry name" value="Class II aldolase/adducin N-terminal domain"/>
    <property type="match status" value="1"/>
</dbReference>
<dbReference type="STRING" id="1356854.N007_09485"/>
<dbReference type="RefSeq" id="WP_021296957.1">
    <property type="nucleotide sequence ID" value="NZ_AURB01000140.1"/>
</dbReference>
<dbReference type="InterPro" id="IPR050197">
    <property type="entry name" value="Aldolase_class_II_sugar_metab"/>
</dbReference>
<dbReference type="InterPro" id="IPR036409">
    <property type="entry name" value="Aldolase_II/adducin_N_sf"/>
</dbReference>
<dbReference type="GO" id="GO:0016832">
    <property type="term" value="F:aldehyde-lyase activity"/>
    <property type="evidence" value="ECO:0007669"/>
    <property type="project" value="TreeGrafter"/>
</dbReference>
<dbReference type="Proteomes" id="UP000829401">
    <property type="component" value="Chromosome"/>
</dbReference>
<organism evidence="3 4">
    <name type="scientific">Alicyclobacillus acidoterrestris (strain ATCC 49025 / DSM 3922 / CIP 106132 / NCIMB 13137 / GD3B)</name>
    <dbReference type="NCBI Taxonomy" id="1356854"/>
    <lineage>
        <taxon>Bacteria</taxon>
        <taxon>Bacillati</taxon>
        <taxon>Bacillota</taxon>
        <taxon>Bacilli</taxon>
        <taxon>Bacillales</taxon>
        <taxon>Alicyclobacillaceae</taxon>
        <taxon>Alicyclobacillus</taxon>
    </lineage>
</organism>
<dbReference type="AlphaFoldDB" id="T0BXU8"/>
<reference evidence="4" key="1">
    <citation type="journal article" date="2022" name="G3 (Bethesda)">
        <title>Unveiling the complete genome sequence of Alicyclobacillus acidoterrestris DSM 3922T, a taint-producing strain.</title>
        <authorList>
            <person name="Leonardo I.C."/>
            <person name="Barreto Crespo M.T."/>
            <person name="Gaspar F.B."/>
        </authorList>
    </citation>
    <scope>NUCLEOTIDE SEQUENCE [LARGE SCALE GENOMIC DNA]</scope>
    <source>
        <strain evidence="4">DSM 3922</strain>
    </source>
</reference>
<proteinExistence type="predicted"/>
<gene>
    <name evidence="3" type="ORF">K1I37_05115</name>
</gene>
<keyword evidence="2" id="KW-0456">Lyase</keyword>
<dbReference type="PANTHER" id="PTHR22789:SF0">
    <property type="entry name" value="3-OXO-TETRONATE 4-PHOSPHATE DECARBOXYLASE-RELATED"/>
    <property type="match status" value="1"/>
</dbReference>
<dbReference type="Pfam" id="PF00596">
    <property type="entry name" value="Aldolase_II"/>
    <property type="match status" value="1"/>
</dbReference>
<evidence type="ECO:0000256" key="2">
    <source>
        <dbReference type="ARBA" id="ARBA00023239"/>
    </source>
</evidence>
<dbReference type="SUPFAM" id="SSF53639">
    <property type="entry name" value="AraD/HMP-PK domain-like"/>
    <property type="match status" value="1"/>
</dbReference>
<accession>T0BXU8</accession>
<evidence type="ECO:0000313" key="4">
    <source>
        <dbReference type="Proteomes" id="UP000829401"/>
    </source>
</evidence>
<dbReference type="GO" id="GO:0019323">
    <property type="term" value="P:pentose catabolic process"/>
    <property type="evidence" value="ECO:0007669"/>
    <property type="project" value="TreeGrafter"/>
</dbReference>
<dbReference type="GO" id="GO:0005829">
    <property type="term" value="C:cytosol"/>
    <property type="evidence" value="ECO:0007669"/>
    <property type="project" value="TreeGrafter"/>
</dbReference>
<evidence type="ECO:0000256" key="1">
    <source>
        <dbReference type="ARBA" id="ARBA00022723"/>
    </source>
</evidence>
<evidence type="ECO:0000313" key="3">
    <source>
        <dbReference type="EMBL" id="UNO49887.1"/>
    </source>
</evidence>
<name>T0BXU8_ALIAG</name>